<evidence type="ECO:0000256" key="2">
    <source>
        <dbReference type="SAM" id="MobiDB-lite"/>
    </source>
</evidence>
<dbReference type="PANTHER" id="PTHR18964">
    <property type="entry name" value="ROK (REPRESSOR, ORF, KINASE) FAMILY"/>
    <property type="match status" value="1"/>
</dbReference>
<feature type="region of interest" description="Disordered" evidence="2">
    <location>
        <begin position="1"/>
        <end position="24"/>
    </location>
</feature>
<dbReference type="InterPro" id="IPR043129">
    <property type="entry name" value="ATPase_NBD"/>
</dbReference>
<dbReference type="RefSeq" id="WP_094637046.1">
    <property type="nucleotide sequence ID" value="NZ_CP062938.1"/>
</dbReference>
<gene>
    <name evidence="4" type="ORF">BE0216_11340</name>
    <name evidence="3" type="ORF">BEUL_1484</name>
</gene>
<protein>
    <submittedName>
        <fullName evidence="3">NagC family transcriptional regulator</fullName>
    </submittedName>
    <submittedName>
        <fullName evidence="4">ROK family transcriptional regulator</fullName>
    </submittedName>
</protein>
<dbReference type="EMBL" id="MWWZ01000008">
    <property type="protein sequence ID" value="OZG67393.1"/>
    <property type="molecule type" value="Genomic_DNA"/>
</dbReference>
<dbReference type="EMBL" id="CP062938">
    <property type="protein sequence ID" value="QOL32963.1"/>
    <property type="molecule type" value="Genomic_DNA"/>
</dbReference>
<dbReference type="KEGG" id="beu:BE0216_11340"/>
<dbReference type="Proteomes" id="UP000593943">
    <property type="component" value="Chromosome"/>
</dbReference>
<dbReference type="InterPro" id="IPR036390">
    <property type="entry name" value="WH_DNA-bd_sf"/>
</dbReference>
<dbReference type="AlphaFoldDB" id="A0A261G866"/>
<keyword evidence="6" id="KW-1185">Reference proteome</keyword>
<dbReference type="Gene3D" id="1.10.10.10">
    <property type="entry name" value="Winged helix-like DNA-binding domain superfamily/Winged helix DNA-binding domain"/>
    <property type="match status" value="1"/>
</dbReference>
<accession>A0A261G866</accession>
<reference evidence="4 6" key="2">
    <citation type="submission" date="2020-10" db="EMBL/GenBank/DDBJ databases">
        <title>Genome sequencing of Bifidobacterium eulemuris_DSMZ_100216.</title>
        <authorList>
            <person name="Kim J."/>
        </authorList>
    </citation>
    <scope>NUCLEOTIDE SEQUENCE [LARGE SCALE GENOMIC DNA]</scope>
    <source>
        <strain evidence="4 6">DSM 100216</strain>
    </source>
</reference>
<sequence>MQRPTTELSGYAFGKPSKAGPADARRNNRTLIFSLLFPDGRLSRAEIGRRTGLSRVAVSDVVSEMLDEGLIREVGQAPSHSKGKRGTLLSIDADRLRAISVDLSQAHLIRAAVTDLLGRPLAHAEAAVLDGQQITVDTICEAIEALPKPDGRIIGIGIATPGIVDDDGVVHASTNLGWRDLDLKTPIERRFDLPVTVDNDAIAAMMAERFFGQGGPNLLFVRVRRGIGSAILVDDTVVIGENHAAGEIAHISLEPQGPPCPCGKRGCLERLTSAPVIYSQLHDSPPDAHADILAEAARRLGQALAMPIGMFDLGDVCVYGPADIINDGFIDALQSHLDQTTDSTWRERTLVRRGQCGDDITIQGEAVAVIYRHIKRL</sequence>
<dbReference type="Proteomes" id="UP000216057">
    <property type="component" value="Unassembled WGS sequence"/>
</dbReference>
<dbReference type="SUPFAM" id="SSF46785">
    <property type="entry name" value="Winged helix' DNA-binding domain"/>
    <property type="match status" value="1"/>
</dbReference>
<evidence type="ECO:0000313" key="4">
    <source>
        <dbReference type="EMBL" id="QOL32963.1"/>
    </source>
</evidence>
<dbReference type="Pfam" id="PF13412">
    <property type="entry name" value="HTH_24"/>
    <property type="match status" value="1"/>
</dbReference>
<organism evidence="3 5">
    <name type="scientific">Bifidobacterium eulemuris</name>
    <dbReference type="NCBI Taxonomy" id="1765219"/>
    <lineage>
        <taxon>Bacteria</taxon>
        <taxon>Bacillati</taxon>
        <taxon>Actinomycetota</taxon>
        <taxon>Actinomycetes</taxon>
        <taxon>Bifidobacteriales</taxon>
        <taxon>Bifidobacteriaceae</taxon>
        <taxon>Bifidobacterium</taxon>
    </lineage>
</organism>
<evidence type="ECO:0000256" key="1">
    <source>
        <dbReference type="ARBA" id="ARBA00006479"/>
    </source>
</evidence>
<dbReference type="InterPro" id="IPR000600">
    <property type="entry name" value="ROK"/>
</dbReference>
<dbReference type="Pfam" id="PF00480">
    <property type="entry name" value="ROK"/>
    <property type="match status" value="1"/>
</dbReference>
<proteinExistence type="inferred from homology"/>
<evidence type="ECO:0000313" key="3">
    <source>
        <dbReference type="EMBL" id="OZG67393.1"/>
    </source>
</evidence>
<dbReference type="InterPro" id="IPR036388">
    <property type="entry name" value="WH-like_DNA-bd_sf"/>
</dbReference>
<name>A0A261G866_9BIFI</name>
<dbReference type="Gene3D" id="3.30.420.40">
    <property type="match status" value="2"/>
</dbReference>
<comment type="similarity">
    <text evidence="1">Belongs to the ROK (NagC/XylR) family.</text>
</comment>
<evidence type="ECO:0000313" key="5">
    <source>
        <dbReference type="Proteomes" id="UP000216057"/>
    </source>
</evidence>
<reference evidence="3 5" key="1">
    <citation type="journal article" date="2017" name="BMC Genomics">
        <title>Comparative genomic and phylogenomic analyses of the Bifidobacteriaceae family.</title>
        <authorList>
            <person name="Lugli G.A."/>
            <person name="Milani C."/>
            <person name="Turroni F."/>
            <person name="Duranti S."/>
            <person name="Mancabelli L."/>
            <person name="Mangifesta M."/>
            <person name="Ferrario C."/>
            <person name="Modesto M."/>
            <person name="Mattarelli P."/>
            <person name="Jiri K."/>
            <person name="van Sinderen D."/>
            <person name="Ventura M."/>
        </authorList>
    </citation>
    <scope>NUCLEOTIDE SEQUENCE [LARGE SCALE GENOMIC DNA]</scope>
    <source>
        <strain evidence="3 5">DSM 100216</strain>
    </source>
</reference>
<dbReference type="OrthoDB" id="9810372at2"/>
<evidence type="ECO:0000313" key="6">
    <source>
        <dbReference type="Proteomes" id="UP000593943"/>
    </source>
</evidence>
<dbReference type="PANTHER" id="PTHR18964:SF149">
    <property type="entry name" value="BIFUNCTIONAL UDP-N-ACETYLGLUCOSAMINE 2-EPIMERASE_N-ACETYLMANNOSAMINE KINASE"/>
    <property type="match status" value="1"/>
</dbReference>
<dbReference type="SUPFAM" id="SSF53067">
    <property type="entry name" value="Actin-like ATPase domain"/>
    <property type="match status" value="1"/>
</dbReference>